<feature type="signal peptide" evidence="1">
    <location>
        <begin position="1"/>
        <end position="19"/>
    </location>
</feature>
<evidence type="ECO:0000256" key="1">
    <source>
        <dbReference type="SAM" id="SignalP"/>
    </source>
</evidence>
<organism evidence="2 3">
    <name type="scientific">Shewanella nanhaiensis</name>
    <dbReference type="NCBI Taxonomy" id="2864872"/>
    <lineage>
        <taxon>Bacteria</taxon>
        <taxon>Pseudomonadati</taxon>
        <taxon>Pseudomonadota</taxon>
        <taxon>Gammaproteobacteria</taxon>
        <taxon>Alteromonadales</taxon>
        <taxon>Shewanellaceae</taxon>
        <taxon>Shewanella</taxon>
    </lineage>
</organism>
<reference evidence="2 3" key="1">
    <citation type="submission" date="2021-07" db="EMBL/GenBank/DDBJ databases">
        <title>Shewanella sp. nov, isolated from SCS.</title>
        <authorList>
            <person name="Cao W.R."/>
        </authorList>
    </citation>
    <scope>NUCLEOTIDE SEQUENCE [LARGE SCALE GENOMIC DNA]</scope>
    <source>
        <strain evidence="2 3">NR704-98</strain>
    </source>
</reference>
<feature type="chain" id="PRO_5046154897" description="Curli production assembly/transport component CsgG" evidence="1">
    <location>
        <begin position="20"/>
        <end position="375"/>
    </location>
</feature>
<proteinExistence type="predicted"/>
<evidence type="ECO:0000313" key="2">
    <source>
        <dbReference type="EMBL" id="MBW8184121.1"/>
    </source>
</evidence>
<keyword evidence="3" id="KW-1185">Reference proteome</keyword>
<dbReference type="Proteomes" id="UP001195963">
    <property type="component" value="Unassembled WGS sequence"/>
</dbReference>
<dbReference type="EMBL" id="JAHZST010000006">
    <property type="protein sequence ID" value="MBW8184121.1"/>
    <property type="molecule type" value="Genomic_DNA"/>
</dbReference>
<evidence type="ECO:0000313" key="3">
    <source>
        <dbReference type="Proteomes" id="UP001195963"/>
    </source>
</evidence>
<protein>
    <recommendedName>
        <fullName evidence="4">Curli production assembly/transport component CsgG</fullName>
    </recommendedName>
</protein>
<keyword evidence="1" id="KW-0732">Signal</keyword>
<comment type="caution">
    <text evidence="2">The sequence shown here is derived from an EMBL/GenBank/DDBJ whole genome shotgun (WGS) entry which is preliminary data.</text>
</comment>
<gene>
    <name evidence="2" type="ORF">K0625_10580</name>
</gene>
<dbReference type="RefSeq" id="WP_220109655.1">
    <property type="nucleotide sequence ID" value="NZ_JAHZST010000006.1"/>
</dbReference>
<sequence>MGKFSVLLVALFASSSALAGIESIEVTGTGKTLPLAIDAALVSAVEQVSGVTVSSQRQSLDSSLRKSGEGTSFLRQRTGEMNFGTAGRATYRILSENCGGEECKVRLLANIETNDDLERQKKLKGMNKNRRTIAVEPFVGAHSKEFSRAIEARLVQDRKFRVISDRKQPGVDYVLKGRVVEARTTKRVVDNSRTVELTGEHIDDVQVFYDSKVVVEYQLIDLVNNQIKWSAKVPTTSGRNNLSYLLDLSSRKVFEQLKENIYPMLLIAAEDGSLVLNSGGSTVELGERFEVFAAGEKIIDPITKESLGFTESKIGVIKVIKVLPKMAYVELVEGSRDALYELPIVRKMAKSKASVKAKPKAVEAPVVKKSSGIIL</sequence>
<name>A0ABS7E359_9GAMM</name>
<evidence type="ECO:0008006" key="4">
    <source>
        <dbReference type="Google" id="ProtNLM"/>
    </source>
</evidence>
<accession>A0ABS7E359</accession>